<sequence length="333" mass="37810">YENLAIFFFKKKNKQLNKKTNEIKPKTFEEKSAEYNRIKNRIFNNLSDNSDSDKASNQNVQIKETEVKQYKILNRTGKTVTEVENGENANFSSNQKSQKKVQSKPKTTSGLKKPVQTKIFSAPTQVMHTNYRQMVPQYPTGQFVYMNQGGNYQHQFNSVMFSNVPHMVGNGGYQMMPNQTSGLLMHRAPILQIPSVNSQTNSPSRPSPKTRPKFESLVNKKPLVKAMYNLSADLTKAKLNELLAPYIFKMEIMDKKTSAIQNGDDGKSSLLDEASIDILIEFDNFDKIEEAFKDLNLNGGPQSASPFLIKPLKNKKKKILSFSIKFINHPLQG</sequence>
<feature type="region of interest" description="Disordered" evidence="1">
    <location>
        <begin position="84"/>
        <end position="113"/>
    </location>
</feature>
<name>A0A3M7QRT4_BRAPC</name>
<proteinExistence type="predicted"/>
<organism evidence="2 3">
    <name type="scientific">Brachionus plicatilis</name>
    <name type="common">Marine rotifer</name>
    <name type="synonym">Brachionus muelleri</name>
    <dbReference type="NCBI Taxonomy" id="10195"/>
    <lineage>
        <taxon>Eukaryota</taxon>
        <taxon>Metazoa</taxon>
        <taxon>Spiralia</taxon>
        <taxon>Gnathifera</taxon>
        <taxon>Rotifera</taxon>
        <taxon>Eurotatoria</taxon>
        <taxon>Monogononta</taxon>
        <taxon>Pseudotrocha</taxon>
        <taxon>Ploima</taxon>
        <taxon>Brachionidae</taxon>
        <taxon>Brachionus</taxon>
    </lineage>
</organism>
<reference evidence="2 3" key="1">
    <citation type="journal article" date="2018" name="Sci. Rep.">
        <title>Genomic signatures of local adaptation to the degree of environmental predictability in rotifers.</title>
        <authorList>
            <person name="Franch-Gras L."/>
            <person name="Hahn C."/>
            <person name="Garcia-Roger E.M."/>
            <person name="Carmona M.J."/>
            <person name="Serra M."/>
            <person name="Gomez A."/>
        </authorList>
    </citation>
    <scope>NUCLEOTIDE SEQUENCE [LARGE SCALE GENOMIC DNA]</scope>
    <source>
        <strain evidence="2">HYR1</strain>
    </source>
</reference>
<protein>
    <submittedName>
        <fullName evidence="2">Uncharacterized protein</fullName>
    </submittedName>
</protein>
<feature type="non-terminal residue" evidence="2">
    <location>
        <position position="1"/>
    </location>
</feature>
<gene>
    <name evidence="2" type="ORF">BpHYR1_006902</name>
</gene>
<evidence type="ECO:0000313" key="2">
    <source>
        <dbReference type="EMBL" id="RNA14060.1"/>
    </source>
</evidence>
<dbReference type="AlphaFoldDB" id="A0A3M7QRT4"/>
<keyword evidence="3" id="KW-1185">Reference proteome</keyword>
<dbReference type="EMBL" id="REGN01005265">
    <property type="protein sequence ID" value="RNA14060.1"/>
    <property type="molecule type" value="Genomic_DNA"/>
</dbReference>
<evidence type="ECO:0000256" key="1">
    <source>
        <dbReference type="SAM" id="MobiDB-lite"/>
    </source>
</evidence>
<evidence type="ECO:0000313" key="3">
    <source>
        <dbReference type="Proteomes" id="UP000276133"/>
    </source>
</evidence>
<comment type="caution">
    <text evidence="2">The sequence shown here is derived from an EMBL/GenBank/DDBJ whole genome shotgun (WGS) entry which is preliminary data.</text>
</comment>
<accession>A0A3M7QRT4</accession>
<dbReference type="Proteomes" id="UP000276133">
    <property type="component" value="Unassembled WGS sequence"/>
</dbReference>